<dbReference type="SUPFAM" id="SSF51735">
    <property type="entry name" value="NAD(P)-binding Rossmann-fold domains"/>
    <property type="match status" value="1"/>
</dbReference>
<dbReference type="Pfam" id="PF08240">
    <property type="entry name" value="ADH_N"/>
    <property type="match status" value="1"/>
</dbReference>
<dbReference type="InterPro" id="IPR036291">
    <property type="entry name" value="NAD(P)-bd_dom_sf"/>
</dbReference>
<dbReference type="Proteomes" id="UP001499854">
    <property type="component" value="Unassembled WGS sequence"/>
</dbReference>
<dbReference type="InterPro" id="IPR011032">
    <property type="entry name" value="GroES-like_sf"/>
</dbReference>
<dbReference type="SMART" id="SM00829">
    <property type="entry name" value="PKS_ER"/>
    <property type="match status" value="1"/>
</dbReference>
<dbReference type="PROSITE" id="PS01162">
    <property type="entry name" value="QOR_ZETA_CRYSTAL"/>
    <property type="match status" value="1"/>
</dbReference>
<dbReference type="Gene3D" id="3.40.50.720">
    <property type="entry name" value="NAD(P)-binding Rossmann-like Domain"/>
    <property type="match status" value="1"/>
</dbReference>
<reference evidence="2 3" key="1">
    <citation type="journal article" date="2019" name="Int. J. Syst. Evol. Microbiol.">
        <title>The Global Catalogue of Microorganisms (GCM) 10K type strain sequencing project: providing services to taxonomists for standard genome sequencing and annotation.</title>
        <authorList>
            <consortium name="The Broad Institute Genomics Platform"/>
            <consortium name="The Broad Institute Genome Sequencing Center for Infectious Disease"/>
            <person name="Wu L."/>
            <person name="Ma J."/>
        </authorList>
    </citation>
    <scope>NUCLEOTIDE SEQUENCE [LARGE SCALE GENOMIC DNA]</scope>
    <source>
        <strain evidence="2 3">JCM 16013</strain>
    </source>
</reference>
<evidence type="ECO:0000259" key="1">
    <source>
        <dbReference type="SMART" id="SM00829"/>
    </source>
</evidence>
<name>A0ABN2S1M6_9ACTN</name>
<dbReference type="RefSeq" id="WP_344659024.1">
    <property type="nucleotide sequence ID" value="NZ_BAAAQM010000025.1"/>
</dbReference>
<dbReference type="EMBL" id="BAAAQM010000025">
    <property type="protein sequence ID" value="GAA1978814.1"/>
    <property type="molecule type" value="Genomic_DNA"/>
</dbReference>
<dbReference type="SUPFAM" id="SSF50129">
    <property type="entry name" value="GroES-like"/>
    <property type="match status" value="1"/>
</dbReference>
<protein>
    <submittedName>
        <fullName evidence="2">NADP-dependent oxidoreductase</fullName>
    </submittedName>
</protein>
<dbReference type="CDD" id="cd05289">
    <property type="entry name" value="MDR_like_2"/>
    <property type="match status" value="1"/>
</dbReference>
<dbReference type="InterPro" id="IPR052585">
    <property type="entry name" value="Lipid_raft_assoc_Zn_ADH"/>
</dbReference>
<dbReference type="Gene3D" id="3.90.180.10">
    <property type="entry name" value="Medium-chain alcohol dehydrogenases, catalytic domain"/>
    <property type="match status" value="1"/>
</dbReference>
<dbReference type="InterPro" id="IPR013154">
    <property type="entry name" value="ADH-like_N"/>
</dbReference>
<dbReference type="InterPro" id="IPR020843">
    <property type="entry name" value="ER"/>
</dbReference>
<dbReference type="PANTHER" id="PTHR43482:SF1">
    <property type="entry name" value="PROTEIN AST1-RELATED"/>
    <property type="match status" value="1"/>
</dbReference>
<dbReference type="PANTHER" id="PTHR43482">
    <property type="entry name" value="PROTEIN AST1-RELATED"/>
    <property type="match status" value="1"/>
</dbReference>
<dbReference type="Pfam" id="PF13602">
    <property type="entry name" value="ADH_zinc_N_2"/>
    <property type="match status" value="1"/>
</dbReference>
<feature type="domain" description="Enoyl reductase (ER)" evidence="1">
    <location>
        <begin position="10"/>
        <end position="305"/>
    </location>
</feature>
<evidence type="ECO:0000313" key="2">
    <source>
        <dbReference type="EMBL" id="GAA1978814.1"/>
    </source>
</evidence>
<comment type="caution">
    <text evidence="2">The sequence shown here is derived from an EMBL/GenBank/DDBJ whole genome shotgun (WGS) entry which is preliminary data.</text>
</comment>
<sequence>MRAVGVKEYGTTPELLDVPKPTPGPGQLLVRVEAAGINPVDSIIAAGVYGKPPLPLVMGVDFAGRVEALGAGVSRYAVGDAVFGRAQGTYAEYVVVDETGPVAAAPDAVELKTSAALPTAGATALGILERAKVRGGESLLLIGAAGGVGTFLTQLASARDVRVVAVTRGDESVRMGLFGAAVTIDATAESVPDRMERDEYPEGVDVLVDLVSSDKAAFAANKKMVHDGGVAVSTRGAVSEHGSVQSGVEEIAFLVEPTAEVLAALAKEVDAGTLKVFVDAEVPLEQAPQAVARIQGGGARGKTIVKL</sequence>
<organism evidence="2 3">
    <name type="scientific">Catenulispora subtropica</name>
    <dbReference type="NCBI Taxonomy" id="450798"/>
    <lineage>
        <taxon>Bacteria</taxon>
        <taxon>Bacillati</taxon>
        <taxon>Actinomycetota</taxon>
        <taxon>Actinomycetes</taxon>
        <taxon>Catenulisporales</taxon>
        <taxon>Catenulisporaceae</taxon>
        <taxon>Catenulispora</taxon>
    </lineage>
</organism>
<accession>A0ABN2S1M6</accession>
<keyword evidence="3" id="KW-1185">Reference proteome</keyword>
<gene>
    <name evidence="2" type="ORF">GCM10009838_44600</name>
</gene>
<dbReference type="InterPro" id="IPR002364">
    <property type="entry name" value="Quin_OxRdtase/zeta-crystal_CS"/>
</dbReference>
<proteinExistence type="predicted"/>
<evidence type="ECO:0000313" key="3">
    <source>
        <dbReference type="Proteomes" id="UP001499854"/>
    </source>
</evidence>